<keyword evidence="11" id="KW-1185">Reference proteome</keyword>
<keyword evidence="6 9" id="KW-0378">Hydrolase</keyword>
<evidence type="ECO:0000256" key="3">
    <source>
        <dbReference type="ARBA" id="ARBA00022722"/>
    </source>
</evidence>
<organism evidence="10 11">
    <name type="scientific">Tepiditoga spiralis</name>
    <dbReference type="NCBI Taxonomy" id="2108365"/>
    <lineage>
        <taxon>Bacteria</taxon>
        <taxon>Thermotogati</taxon>
        <taxon>Thermotogota</taxon>
        <taxon>Thermotogae</taxon>
        <taxon>Petrotogales</taxon>
        <taxon>Petrotogaceae</taxon>
        <taxon>Tepiditoga</taxon>
    </lineage>
</organism>
<dbReference type="Pfam" id="PF09827">
    <property type="entry name" value="CRISPR_Cas2"/>
    <property type="match status" value="1"/>
</dbReference>
<keyword evidence="4 9" id="KW-0479">Metal-binding</keyword>
<evidence type="ECO:0000256" key="2">
    <source>
        <dbReference type="ARBA" id="ARBA00009959"/>
    </source>
</evidence>
<protein>
    <recommendedName>
        <fullName evidence="9">CRISPR-associated endoribonuclease Cas2</fullName>
        <ecNumber evidence="9">3.1.-.-</ecNumber>
    </recommendedName>
</protein>
<evidence type="ECO:0000256" key="5">
    <source>
        <dbReference type="ARBA" id="ARBA00022759"/>
    </source>
</evidence>
<dbReference type="CDD" id="cd09725">
    <property type="entry name" value="Cas2_I_II_III"/>
    <property type="match status" value="1"/>
</dbReference>
<dbReference type="EC" id="3.1.-.-" evidence="9"/>
<gene>
    <name evidence="10" type="primary">cas2_3</name>
    <name evidence="9" type="synonym">cas2</name>
    <name evidence="10" type="ORF">OSSY52_07200</name>
</gene>
<dbReference type="GO" id="GO:0016787">
    <property type="term" value="F:hydrolase activity"/>
    <property type="evidence" value="ECO:0007669"/>
    <property type="project" value="UniProtKB-KW"/>
</dbReference>
<dbReference type="NCBIfam" id="TIGR01573">
    <property type="entry name" value="cas2"/>
    <property type="match status" value="1"/>
</dbReference>
<keyword evidence="7 9" id="KW-0460">Magnesium</keyword>
<feature type="binding site" evidence="9">
    <location>
        <position position="8"/>
    </location>
    <ligand>
        <name>Mg(2+)</name>
        <dbReference type="ChEBI" id="CHEBI:18420"/>
        <note>catalytic</note>
    </ligand>
</feature>
<dbReference type="Gene3D" id="3.30.70.240">
    <property type="match status" value="1"/>
</dbReference>
<evidence type="ECO:0000256" key="6">
    <source>
        <dbReference type="ARBA" id="ARBA00022801"/>
    </source>
</evidence>
<reference evidence="10 11" key="1">
    <citation type="submission" date="2018-06" db="EMBL/GenBank/DDBJ databases">
        <title>Genome sequencing of Oceanotoga sp. sy52.</title>
        <authorList>
            <person name="Mori K."/>
        </authorList>
    </citation>
    <scope>NUCLEOTIDE SEQUENCE [LARGE SCALE GENOMIC DNA]</scope>
    <source>
        <strain evidence="11">sy52</strain>
    </source>
</reference>
<dbReference type="InParanoid" id="A0A7G1GAP2"/>
<comment type="function">
    <text evidence="9">CRISPR (clustered regularly interspaced short palindromic repeat), is an adaptive immune system that provides protection against mobile genetic elements (viruses, transposable elements and conjugative plasmids). CRISPR clusters contain sequences complementary to antecedent mobile elements and target invading nucleic acids. CRISPR clusters are transcribed and processed into CRISPR RNA (crRNA). Functions as a ssRNA-specific endoribonuclease. Involved in the integration of spacer DNA into the CRISPR cassette.</text>
</comment>
<dbReference type="GO" id="GO:0051607">
    <property type="term" value="P:defense response to virus"/>
    <property type="evidence" value="ECO:0007669"/>
    <property type="project" value="UniProtKB-UniRule"/>
</dbReference>
<dbReference type="GO" id="GO:0046872">
    <property type="term" value="F:metal ion binding"/>
    <property type="evidence" value="ECO:0007669"/>
    <property type="project" value="UniProtKB-UniRule"/>
</dbReference>
<sequence>MYVILVYDINEKRVGKVYKVIKQYLNWIQNSVFEGSITEKKLNELKDRINSMTKANEDSVVYIKTTRKQDIFYNVIGLEKNKYEKIL</sequence>
<evidence type="ECO:0000256" key="8">
    <source>
        <dbReference type="ARBA" id="ARBA00023118"/>
    </source>
</evidence>
<dbReference type="RefSeq" id="WP_190615661.1">
    <property type="nucleotide sequence ID" value="NZ_AP018712.1"/>
</dbReference>
<evidence type="ECO:0000313" key="10">
    <source>
        <dbReference type="EMBL" id="BBE30579.1"/>
    </source>
</evidence>
<name>A0A7G1GAP2_9BACT</name>
<dbReference type="KEGG" id="ocy:OSSY52_07200"/>
<comment type="subunit">
    <text evidence="9">Homodimer, forms a heterotetramer with a Cas1 homodimer.</text>
</comment>
<dbReference type="AlphaFoldDB" id="A0A7G1GAP2"/>
<evidence type="ECO:0000256" key="9">
    <source>
        <dbReference type="HAMAP-Rule" id="MF_01471"/>
    </source>
</evidence>
<dbReference type="GO" id="GO:0004521">
    <property type="term" value="F:RNA endonuclease activity"/>
    <property type="evidence" value="ECO:0007669"/>
    <property type="project" value="InterPro"/>
</dbReference>
<dbReference type="Proteomes" id="UP000516361">
    <property type="component" value="Chromosome"/>
</dbReference>
<evidence type="ECO:0000313" key="11">
    <source>
        <dbReference type="Proteomes" id="UP000516361"/>
    </source>
</evidence>
<dbReference type="GO" id="GO:0043571">
    <property type="term" value="P:maintenance of CRISPR repeat elements"/>
    <property type="evidence" value="ECO:0007669"/>
    <property type="project" value="UniProtKB-UniRule"/>
</dbReference>
<dbReference type="HAMAP" id="MF_01471">
    <property type="entry name" value="Cas2"/>
    <property type="match status" value="1"/>
</dbReference>
<dbReference type="InterPro" id="IPR021127">
    <property type="entry name" value="CRISPR_associated_Cas2"/>
</dbReference>
<evidence type="ECO:0000256" key="7">
    <source>
        <dbReference type="ARBA" id="ARBA00022842"/>
    </source>
</evidence>
<dbReference type="EMBL" id="AP018712">
    <property type="protein sequence ID" value="BBE30579.1"/>
    <property type="molecule type" value="Genomic_DNA"/>
</dbReference>
<evidence type="ECO:0000256" key="1">
    <source>
        <dbReference type="ARBA" id="ARBA00001946"/>
    </source>
</evidence>
<comment type="cofactor">
    <cofactor evidence="1 9">
        <name>Mg(2+)</name>
        <dbReference type="ChEBI" id="CHEBI:18420"/>
    </cofactor>
</comment>
<dbReference type="InterPro" id="IPR019199">
    <property type="entry name" value="Virulence_VapD/CRISPR_Cas2"/>
</dbReference>
<proteinExistence type="inferred from homology"/>
<comment type="similarity">
    <text evidence="2 9">Belongs to the CRISPR-associated endoribonuclease Cas2 protein family.</text>
</comment>
<keyword evidence="8 9" id="KW-0051">Antiviral defense</keyword>
<dbReference type="SUPFAM" id="SSF143430">
    <property type="entry name" value="TTP0101/SSO1404-like"/>
    <property type="match status" value="1"/>
</dbReference>
<keyword evidence="5 9" id="KW-0255">Endonuclease</keyword>
<accession>A0A7G1GAP2</accession>
<keyword evidence="3 9" id="KW-0540">Nuclease</keyword>
<evidence type="ECO:0000256" key="4">
    <source>
        <dbReference type="ARBA" id="ARBA00022723"/>
    </source>
</evidence>
<dbReference type="PANTHER" id="PTHR34405">
    <property type="entry name" value="CRISPR-ASSOCIATED ENDORIBONUCLEASE CAS2"/>
    <property type="match status" value="1"/>
</dbReference>
<dbReference type="PANTHER" id="PTHR34405:SF1">
    <property type="entry name" value="CRISPR-ASSOCIATED ENDORIBONUCLEASE CAS2"/>
    <property type="match status" value="1"/>
</dbReference>